<feature type="compositionally biased region" description="Low complexity" evidence="1">
    <location>
        <begin position="612"/>
        <end position="624"/>
    </location>
</feature>
<feature type="compositionally biased region" description="Basic and acidic residues" evidence="1">
    <location>
        <begin position="725"/>
        <end position="743"/>
    </location>
</feature>
<feature type="compositionally biased region" description="Basic residues" evidence="1">
    <location>
        <begin position="654"/>
        <end position="663"/>
    </location>
</feature>
<sequence length="743" mass="78469">MPGRITRSQAAAANPNASGTDAVPPVQVPPERDTKTNSGARGWSVGGRGEAGRGGSTNVSSAPQPAQTQADSAAANSGVETDSVAPPDAAAAQPNTGGPLTNGSSAPSGSKRGASDAPEDAQDPKRQRVGQDDDRPQDPSAASLVNAACETYANVLRQLRNSVGRPDSSFVPIPFGQDLELDRVFEANATVTEAIAENAGPTFALYSGLYTDSIQTIARSGEPMLMPIHQARSGNDAGGHIALFTLRPIQRNGSIEYQAEYHDSWRRIGEGDVRINASLAEVTATVQNYASIDPAPTVNPDWQRDSARISQQGPWQCGIHTILSAWTYALGLEAPSEAPTGLGSGSFYQDAVDMINLARRGEVSSDLIRNFLACYGLIAAHSVVPRDRSFDRTMPFGNQEDVAERAAKIRLESELDTILPDRRELPDLQKIIEICRLWNPDGLGILWARTGHDLIRIYGDVVNQATAIALSVDNSQPRQTSSGNEGEGSGQPSAVDGSSNESAGTSGDFEGARTNTRATNAEQDVTSSAQTPANAQTNVGPFDGPAAPSNGSARSASGTQTRSGDGSEPPGPPPVGQPPGAERQPPTTLPEPPAPLQRLRGSAQESDRSTVARAGEAIPARARIPAPPGPFDGGFPRQTAAEEMQRVREAYRRLPPRPIRRRASSVEAESRGQTRPVSPTPAQIFRGIRARGDMAGTDEHAARVRGDATGFLDEPYPEARLGIPTREDTTEAGPQRDGEGTQR</sequence>
<dbReference type="Proteomes" id="UP001138500">
    <property type="component" value="Unassembled WGS sequence"/>
</dbReference>
<gene>
    <name evidence="2" type="ORF">Tdes44962_MAKER04256</name>
</gene>
<feature type="compositionally biased region" description="Polar residues" evidence="1">
    <location>
        <begin position="1"/>
        <end position="19"/>
    </location>
</feature>
<evidence type="ECO:0000313" key="2">
    <source>
        <dbReference type="EMBL" id="KAH9825415.1"/>
    </source>
</evidence>
<feature type="compositionally biased region" description="Basic and acidic residues" evidence="1">
    <location>
        <begin position="643"/>
        <end position="652"/>
    </location>
</feature>
<keyword evidence="3" id="KW-1185">Reference proteome</keyword>
<organism evidence="2 3">
    <name type="scientific">Teratosphaeria destructans</name>
    <dbReference type="NCBI Taxonomy" id="418781"/>
    <lineage>
        <taxon>Eukaryota</taxon>
        <taxon>Fungi</taxon>
        <taxon>Dikarya</taxon>
        <taxon>Ascomycota</taxon>
        <taxon>Pezizomycotina</taxon>
        <taxon>Dothideomycetes</taxon>
        <taxon>Dothideomycetidae</taxon>
        <taxon>Mycosphaerellales</taxon>
        <taxon>Teratosphaeriaceae</taxon>
        <taxon>Teratosphaeria</taxon>
    </lineage>
</organism>
<feature type="region of interest" description="Disordered" evidence="1">
    <location>
        <begin position="1"/>
        <end position="140"/>
    </location>
</feature>
<feature type="compositionally biased region" description="Polar residues" evidence="1">
    <location>
        <begin position="473"/>
        <end position="505"/>
    </location>
</feature>
<reference evidence="2 3" key="1">
    <citation type="journal article" date="2018" name="IMA Fungus">
        <title>IMA Genome-F 10: Nine draft genome sequences of Claviceps purpurea s.lat., including C. arundinis, C. humidiphila, and C. cf. spartinae, pseudomolecules for the pitch canker pathogen Fusarium circinatum, draft genome of Davidsoniella eucalypti, Grosmannia galeiformis, Quambalaria eucalypti, and Teratosphaeria destructans.</title>
        <authorList>
            <person name="Wingfield B.D."/>
            <person name="Liu M."/>
            <person name="Nguyen H.D."/>
            <person name="Lane F.A."/>
            <person name="Morgan S.W."/>
            <person name="De Vos L."/>
            <person name="Wilken P.M."/>
            <person name="Duong T.A."/>
            <person name="Aylward J."/>
            <person name="Coetzee M.P."/>
            <person name="Dadej K."/>
            <person name="De Beer Z.W."/>
            <person name="Findlay W."/>
            <person name="Havenga M."/>
            <person name="Kolarik M."/>
            <person name="Menzies J.G."/>
            <person name="Naidoo K."/>
            <person name="Pochopski O."/>
            <person name="Shoukouhi P."/>
            <person name="Santana Q.C."/>
            <person name="Seifert K.A."/>
            <person name="Soal N."/>
            <person name="Steenkamp E.T."/>
            <person name="Tatham C.T."/>
            <person name="van der Nest M.A."/>
            <person name="Wingfield M.J."/>
        </authorList>
    </citation>
    <scope>NUCLEOTIDE SEQUENCE [LARGE SCALE GENOMIC DNA]</scope>
    <source>
        <strain evidence="2">CMW44962</strain>
    </source>
</reference>
<dbReference type="AlphaFoldDB" id="A0A9W7W0M2"/>
<evidence type="ECO:0000313" key="3">
    <source>
        <dbReference type="Proteomes" id="UP001138500"/>
    </source>
</evidence>
<feature type="compositionally biased region" description="Polar residues" evidence="1">
    <location>
        <begin position="513"/>
        <end position="539"/>
    </location>
</feature>
<feature type="compositionally biased region" description="Polar residues" evidence="1">
    <location>
        <begin position="93"/>
        <end position="108"/>
    </location>
</feature>
<proteinExistence type="predicted"/>
<dbReference type="OrthoDB" id="3825435at2759"/>
<feature type="region of interest" description="Disordered" evidence="1">
    <location>
        <begin position="703"/>
        <end position="743"/>
    </location>
</feature>
<evidence type="ECO:0008006" key="4">
    <source>
        <dbReference type="Google" id="ProtNLM"/>
    </source>
</evidence>
<accession>A0A9W7W0M2</accession>
<feature type="compositionally biased region" description="Polar residues" evidence="1">
    <location>
        <begin position="549"/>
        <end position="563"/>
    </location>
</feature>
<feature type="region of interest" description="Disordered" evidence="1">
    <location>
        <begin position="473"/>
        <end position="684"/>
    </location>
</feature>
<feature type="compositionally biased region" description="Gly residues" evidence="1">
    <location>
        <begin position="44"/>
        <end position="55"/>
    </location>
</feature>
<name>A0A9W7W0M2_9PEZI</name>
<dbReference type="EMBL" id="RIBY02002123">
    <property type="protein sequence ID" value="KAH9825415.1"/>
    <property type="molecule type" value="Genomic_DNA"/>
</dbReference>
<evidence type="ECO:0000256" key="1">
    <source>
        <dbReference type="SAM" id="MobiDB-lite"/>
    </source>
</evidence>
<feature type="compositionally biased region" description="Basic and acidic residues" evidence="1">
    <location>
        <begin position="122"/>
        <end position="137"/>
    </location>
</feature>
<comment type="caution">
    <text evidence="2">The sequence shown here is derived from an EMBL/GenBank/DDBJ whole genome shotgun (WGS) entry which is preliminary data.</text>
</comment>
<protein>
    <recommendedName>
        <fullName evidence="4">Ubiquitin-like protease family profile domain-containing protein</fullName>
    </recommendedName>
</protein>
<reference evidence="2 3" key="2">
    <citation type="journal article" date="2021" name="Curr. Genet.">
        <title>Genetic response to nitrogen starvation in the aggressive Eucalyptus foliar pathogen Teratosphaeria destructans.</title>
        <authorList>
            <person name="Havenga M."/>
            <person name="Wingfield B.D."/>
            <person name="Wingfield M.J."/>
            <person name="Dreyer L.L."/>
            <person name="Roets F."/>
            <person name="Aylward J."/>
        </authorList>
    </citation>
    <scope>NUCLEOTIDE SEQUENCE [LARGE SCALE GENOMIC DNA]</scope>
    <source>
        <strain evidence="2">CMW44962</strain>
    </source>
</reference>
<feature type="compositionally biased region" description="Polar residues" evidence="1">
    <location>
        <begin position="56"/>
        <end position="80"/>
    </location>
</feature>